<organism evidence="1 2">
    <name type="scientific">Shewanella algae</name>
    <dbReference type="NCBI Taxonomy" id="38313"/>
    <lineage>
        <taxon>Bacteria</taxon>
        <taxon>Pseudomonadati</taxon>
        <taxon>Pseudomonadota</taxon>
        <taxon>Gammaproteobacteria</taxon>
        <taxon>Alteromonadales</taxon>
        <taxon>Shewanellaceae</taxon>
        <taxon>Shewanella</taxon>
    </lineage>
</organism>
<dbReference type="GO" id="GO:0016491">
    <property type="term" value="F:oxidoreductase activity"/>
    <property type="evidence" value="ECO:0007669"/>
    <property type="project" value="UniProtKB-KW"/>
</dbReference>
<sequence>MSSPTLTFNKAPIVLLRGEPLLLYTTEHRTLLAALEARKVSIFSECRSGFCGACKTRVRSGAVTYLTTPLAELQADECLPCCCVPTEDLDLDLSSEGADMPLLRVKHLA</sequence>
<dbReference type="NCBIfam" id="NF007985">
    <property type="entry name" value="PRK10713.1"/>
    <property type="match status" value="1"/>
</dbReference>
<dbReference type="InterPro" id="IPR012675">
    <property type="entry name" value="Beta-grasp_dom_sf"/>
</dbReference>
<dbReference type="Proteomes" id="UP000254069">
    <property type="component" value="Unassembled WGS sequence"/>
</dbReference>
<accession>A0A380BSZ5</accession>
<dbReference type="AlphaFoldDB" id="A0A380BSZ5"/>
<reference evidence="1 2" key="1">
    <citation type="submission" date="2018-06" db="EMBL/GenBank/DDBJ databases">
        <authorList>
            <consortium name="Pathogen Informatics"/>
            <person name="Doyle S."/>
        </authorList>
    </citation>
    <scope>NUCLEOTIDE SEQUENCE [LARGE SCALE GENOMIC DNA]</scope>
    <source>
        <strain evidence="1 2">NCTC10738</strain>
    </source>
</reference>
<keyword evidence="2" id="KW-1185">Reference proteome</keyword>
<dbReference type="InterPro" id="IPR001041">
    <property type="entry name" value="2Fe-2S_ferredoxin-type"/>
</dbReference>
<dbReference type="RefSeq" id="WP_037436974.1">
    <property type="nucleotide sequence ID" value="NZ_AP024610.1"/>
</dbReference>
<dbReference type="InterPro" id="IPR006058">
    <property type="entry name" value="2Fe2S_fd_BS"/>
</dbReference>
<evidence type="ECO:0000313" key="2">
    <source>
        <dbReference type="Proteomes" id="UP000254069"/>
    </source>
</evidence>
<dbReference type="EMBL" id="UGYO01000002">
    <property type="protein sequence ID" value="SUJ06419.1"/>
    <property type="molecule type" value="Genomic_DNA"/>
</dbReference>
<dbReference type="PROSITE" id="PS00197">
    <property type="entry name" value="2FE2S_FER_1"/>
    <property type="match status" value="1"/>
</dbReference>
<dbReference type="Gene3D" id="3.10.20.30">
    <property type="match status" value="1"/>
</dbReference>
<evidence type="ECO:0000313" key="1">
    <source>
        <dbReference type="EMBL" id="SUJ06419.1"/>
    </source>
</evidence>
<dbReference type="GO" id="GO:0051537">
    <property type="term" value="F:2 iron, 2 sulfur cluster binding"/>
    <property type="evidence" value="ECO:0007669"/>
    <property type="project" value="InterPro"/>
</dbReference>
<dbReference type="SUPFAM" id="SSF54292">
    <property type="entry name" value="2Fe-2S ferredoxin-like"/>
    <property type="match status" value="1"/>
</dbReference>
<dbReference type="Pfam" id="PF00111">
    <property type="entry name" value="Fer2"/>
    <property type="match status" value="1"/>
</dbReference>
<gene>
    <name evidence="1" type="primary">hcr_2</name>
    <name evidence="1" type="ORF">NCTC10738_03866</name>
</gene>
<dbReference type="CDD" id="cd00207">
    <property type="entry name" value="fer2"/>
    <property type="match status" value="1"/>
</dbReference>
<dbReference type="EC" id="1.-.-.-" evidence="1"/>
<accession>A0A3G4UN86</accession>
<proteinExistence type="predicted"/>
<dbReference type="GeneID" id="93809288"/>
<protein>
    <submittedName>
        <fullName evidence="1">NADH oxidoreductase hcr</fullName>
        <ecNumber evidence="1">1.-.-.-</ecNumber>
    </submittedName>
</protein>
<dbReference type="KEGG" id="salg:BS332_18335"/>
<dbReference type="InterPro" id="IPR036010">
    <property type="entry name" value="2Fe-2S_ferredoxin-like_sf"/>
</dbReference>
<name>A0A380BSZ5_9GAMM</name>
<keyword evidence="1" id="KW-0560">Oxidoreductase</keyword>